<dbReference type="PROSITE" id="PS00198">
    <property type="entry name" value="4FE4S_FER_1"/>
    <property type="match status" value="1"/>
</dbReference>
<evidence type="ECO:0000313" key="7">
    <source>
        <dbReference type="EMBL" id="ROR03271.1"/>
    </source>
</evidence>
<reference evidence="7 8" key="1">
    <citation type="submission" date="2018-11" db="EMBL/GenBank/DDBJ databases">
        <title>Genomic Encyclopedia of Type Strains, Phase IV (KMG-IV): sequencing the most valuable type-strain genomes for metagenomic binning, comparative biology and taxonomic classification.</title>
        <authorList>
            <person name="Goeker M."/>
        </authorList>
    </citation>
    <scope>NUCLEOTIDE SEQUENCE [LARGE SCALE GENOMIC DNA]</scope>
    <source>
        <strain evidence="7 8">DSM 22027</strain>
    </source>
</reference>
<keyword evidence="3 5" id="KW-0408">Iron</keyword>
<dbReference type="Pfam" id="PF13370">
    <property type="entry name" value="Fer4_13"/>
    <property type="match status" value="1"/>
</dbReference>
<accession>A0A3N1VQC9</accession>
<dbReference type="GO" id="GO:0005506">
    <property type="term" value="F:iron ion binding"/>
    <property type="evidence" value="ECO:0007669"/>
    <property type="project" value="UniProtKB-UniRule"/>
</dbReference>
<sequence length="68" mass="7697">MRRPVVDLSDCVDCDGCVSVCPQVFARSEAGYIEVRECAMYPDALVEEAIMMCPSHCIFWEDDEETTE</sequence>
<keyword evidence="4 5" id="KW-0411">Iron-sulfur</keyword>
<dbReference type="AlphaFoldDB" id="A0A3N1VQC9"/>
<dbReference type="InterPro" id="IPR017896">
    <property type="entry name" value="4Fe4S_Fe-S-bd"/>
</dbReference>
<evidence type="ECO:0000256" key="4">
    <source>
        <dbReference type="ARBA" id="ARBA00023014"/>
    </source>
</evidence>
<dbReference type="EMBL" id="RJVA01000009">
    <property type="protein sequence ID" value="ROR03271.1"/>
    <property type="molecule type" value="Genomic_DNA"/>
</dbReference>
<evidence type="ECO:0000256" key="3">
    <source>
        <dbReference type="ARBA" id="ARBA00023004"/>
    </source>
</evidence>
<dbReference type="PRINTS" id="PR00352">
    <property type="entry name" value="3FE4SFRDOXIN"/>
</dbReference>
<dbReference type="OrthoDB" id="9803319at2"/>
<dbReference type="PROSITE" id="PS51379">
    <property type="entry name" value="4FE4S_FER_2"/>
    <property type="match status" value="1"/>
</dbReference>
<keyword evidence="8" id="KW-1185">Reference proteome</keyword>
<organism evidence="7 8">
    <name type="scientific">Desulfosoma caldarium</name>
    <dbReference type="NCBI Taxonomy" id="610254"/>
    <lineage>
        <taxon>Bacteria</taxon>
        <taxon>Pseudomonadati</taxon>
        <taxon>Thermodesulfobacteriota</taxon>
        <taxon>Syntrophobacteria</taxon>
        <taxon>Syntrophobacterales</taxon>
        <taxon>Syntrophobacteraceae</taxon>
        <taxon>Desulfosoma</taxon>
    </lineage>
</organism>
<dbReference type="GO" id="GO:0051536">
    <property type="term" value="F:iron-sulfur cluster binding"/>
    <property type="evidence" value="ECO:0007669"/>
    <property type="project" value="UniProtKB-KW"/>
</dbReference>
<feature type="domain" description="4Fe-4S ferredoxin-type" evidence="6">
    <location>
        <begin position="2"/>
        <end position="30"/>
    </location>
</feature>
<keyword evidence="5" id="KW-0249">Electron transport</keyword>
<dbReference type="InterPro" id="IPR001080">
    <property type="entry name" value="3Fe4S_ferredoxin"/>
</dbReference>
<name>A0A3N1VQC9_9BACT</name>
<keyword evidence="2 5" id="KW-0479">Metal-binding</keyword>
<evidence type="ECO:0000256" key="1">
    <source>
        <dbReference type="ARBA" id="ARBA00003532"/>
    </source>
</evidence>
<dbReference type="Proteomes" id="UP000276223">
    <property type="component" value="Unassembled WGS sequence"/>
</dbReference>
<evidence type="ECO:0000259" key="6">
    <source>
        <dbReference type="PROSITE" id="PS51379"/>
    </source>
</evidence>
<comment type="function">
    <text evidence="1 5">Ferredoxins are iron-sulfur proteins that transfer electrons in a wide variety of metabolic reactions.</text>
</comment>
<dbReference type="SUPFAM" id="SSF54862">
    <property type="entry name" value="4Fe-4S ferredoxins"/>
    <property type="match status" value="1"/>
</dbReference>
<keyword evidence="5" id="KW-0813">Transport</keyword>
<gene>
    <name evidence="7" type="ORF">EDC27_0536</name>
</gene>
<dbReference type="RefSeq" id="WP_123289061.1">
    <property type="nucleotide sequence ID" value="NZ_RJVA01000009.1"/>
</dbReference>
<comment type="caution">
    <text evidence="7">The sequence shown here is derived from an EMBL/GenBank/DDBJ whole genome shotgun (WGS) entry which is preliminary data.</text>
</comment>
<evidence type="ECO:0000313" key="8">
    <source>
        <dbReference type="Proteomes" id="UP000276223"/>
    </source>
</evidence>
<proteinExistence type="predicted"/>
<dbReference type="GO" id="GO:0009055">
    <property type="term" value="F:electron transfer activity"/>
    <property type="evidence" value="ECO:0007669"/>
    <property type="project" value="UniProtKB-UniRule"/>
</dbReference>
<dbReference type="InterPro" id="IPR017900">
    <property type="entry name" value="4Fe4S_Fe_S_CS"/>
</dbReference>
<dbReference type="Gene3D" id="3.30.70.20">
    <property type="match status" value="1"/>
</dbReference>
<evidence type="ECO:0000256" key="2">
    <source>
        <dbReference type="ARBA" id="ARBA00022723"/>
    </source>
</evidence>
<evidence type="ECO:0000256" key="5">
    <source>
        <dbReference type="RuleBase" id="RU368020"/>
    </source>
</evidence>
<protein>
    <recommendedName>
        <fullName evidence="5">Ferredoxin</fullName>
    </recommendedName>
</protein>